<dbReference type="GO" id="GO:0050126">
    <property type="term" value="F:N-carbamoylputrescine amidase activity"/>
    <property type="evidence" value="ECO:0007669"/>
    <property type="project" value="TreeGrafter"/>
</dbReference>
<protein>
    <submittedName>
        <fullName evidence="3">Carbon-nitrogen hydrolase family protein</fullName>
    </submittedName>
</protein>
<reference evidence="3" key="1">
    <citation type="submission" date="2020-04" db="EMBL/GenBank/DDBJ databases">
        <title>Description of Shewanella salipaludis sp. nov., isolated from a salt marsh.</title>
        <authorList>
            <person name="Park S."/>
            <person name="Yoon J.-H."/>
        </authorList>
    </citation>
    <scope>NUCLEOTIDE SEQUENCE</scope>
    <source>
        <strain evidence="3">SHSM-M6</strain>
    </source>
</reference>
<sequence>MKTDVTISLAQIPVVKGDLRVNLEHHLKMIEQSSRYNADVVVFPELSLTGYELDLAAKLAVSPEPSYFKELSQASIDNDIIVIAGCPLKSFKSSKPTIGAVICFPDGTVQFYSKQYLHAGEETYCSFGSTDYFFKVKGHQIALAICADFTESAHSRQARELGADIYVVSALISDNGFVPDAKMLSEIASEHGFPVLLSNHISVTGGWTTCGKNSIWNSGGKLVFSSDSKDSCLVLCTLAGNEIEATKT</sequence>
<evidence type="ECO:0000259" key="2">
    <source>
        <dbReference type="PROSITE" id="PS50263"/>
    </source>
</evidence>
<dbReference type="CDD" id="cd07197">
    <property type="entry name" value="nitrilase"/>
    <property type="match status" value="1"/>
</dbReference>
<proteinExistence type="predicted"/>
<feature type="domain" description="CN hydrolase" evidence="2">
    <location>
        <begin position="5"/>
        <end position="248"/>
    </location>
</feature>
<organism evidence="3 4">
    <name type="scientific">Shewanella salipaludis</name>
    <dbReference type="NCBI Taxonomy" id="2723052"/>
    <lineage>
        <taxon>Bacteria</taxon>
        <taxon>Pseudomonadati</taxon>
        <taxon>Pseudomonadota</taxon>
        <taxon>Gammaproteobacteria</taxon>
        <taxon>Alteromonadales</taxon>
        <taxon>Shewanellaceae</taxon>
        <taxon>Shewanella</taxon>
    </lineage>
</organism>
<dbReference type="PROSITE" id="PS50263">
    <property type="entry name" value="CN_HYDROLASE"/>
    <property type="match status" value="1"/>
</dbReference>
<evidence type="ECO:0000313" key="3">
    <source>
        <dbReference type="EMBL" id="NMH67019.1"/>
    </source>
</evidence>
<dbReference type="GO" id="GO:0033388">
    <property type="term" value="P:putrescine biosynthetic process from arginine"/>
    <property type="evidence" value="ECO:0007669"/>
    <property type="project" value="TreeGrafter"/>
</dbReference>
<dbReference type="InterPro" id="IPR050345">
    <property type="entry name" value="Aliph_Amidase/BUP"/>
</dbReference>
<dbReference type="PANTHER" id="PTHR43674:SF2">
    <property type="entry name" value="BETA-UREIDOPROPIONASE"/>
    <property type="match status" value="1"/>
</dbReference>
<evidence type="ECO:0000256" key="1">
    <source>
        <dbReference type="ARBA" id="ARBA00022801"/>
    </source>
</evidence>
<dbReference type="InterPro" id="IPR036526">
    <property type="entry name" value="C-N_Hydrolase_sf"/>
</dbReference>
<keyword evidence="1 3" id="KW-0378">Hydrolase</keyword>
<dbReference type="Pfam" id="PF00795">
    <property type="entry name" value="CN_hydrolase"/>
    <property type="match status" value="1"/>
</dbReference>
<name>A0A972G4E0_9GAMM</name>
<dbReference type="Proteomes" id="UP000737113">
    <property type="component" value="Unassembled WGS sequence"/>
</dbReference>
<accession>A0A972G4E0</accession>
<dbReference type="RefSeq" id="WP_169565783.1">
    <property type="nucleotide sequence ID" value="NZ_JAAXYH010000020.1"/>
</dbReference>
<comment type="caution">
    <text evidence="3">The sequence shown here is derived from an EMBL/GenBank/DDBJ whole genome shotgun (WGS) entry which is preliminary data.</text>
</comment>
<dbReference type="InterPro" id="IPR003010">
    <property type="entry name" value="C-N_Hydrolase"/>
</dbReference>
<dbReference type="SUPFAM" id="SSF56317">
    <property type="entry name" value="Carbon-nitrogen hydrolase"/>
    <property type="match status" value="1"/>
</dbReference>
<dbReference type="EMBL" id="JAAXYH010000020">
    <property type="protein sequence ID" value="NMH67019.1"/>
    <property type="molecule type" value="Genomic_DNA"/>
</dbReference>
<dbReference type="AlphaFoldDB" id="A0A972G4E0"/>
<keyword evidence="4" id="KW-1185">Reference proteome</keyword>
<gene>
    <name evidence="3" type="ORF">HC757_17820</name>
</gene>
<evidence type="ECO:0000313" key="4">
    <source>
        <dbReference type="Proteomes" id="UP000737113"/>
    </source>
</evidence>
<dbReference type="PANTHER" id="PTHR43674">
    <property type="entry name" value="NITRILASE C965.09-RELATED"/>
    <property type="match status" value="1"/>
</dbReference>
<dbReference type="Gene3D" id="3.60.110.10">
    <property type="entry name" value="Carbon-nitrogen hydrolase"/>
    <property type="match status" value="1"/>
</dbReference>